<feature type="transmembrane region" description="Helical" evidence="1">
    <location>
        <begin position="20"/>
        <end position="40"/>
    </location>
</feature>
<dbReference type="InterPro" id="IPR007047">
    <property type="entry name" value="Flp_Fap"/>
</dbReference>
<dbReference type="EMBL" id="JAMYWC010000003">
    <property type="protein sequence ID" value="MCP1172590.1"/>
    <property type="molecule type" value="Genomic_DNA"/>
</dbReference>
<dbReference type="Proteomes" id="UP001162793">
    <property type="component" value="Unassembled WGS sequence"/>
</dbReference>
<dbReference type="Pfam" id="PF04964">
    <property type="entry name" value="Flp_Fap"/>
    <property type="match status" value="1"/>
</dbReference>
<dbReference type="AlphaFoldDB" id="A0AA42BGY2"/>
<keyword evidence="3" id="KW-1185">Reference proteome</keyword>
<evidence type="ECO:0000313" key="2">
    <source>
        <dbReference type="EMBL" id="MCP1172590.1"/>
    </source>
</evidence>
<dbReference type="RefSeq" id="WP_024976443.1">
    <property type="nucleotide sequence ID" value="NZ_CATYKT010000004.1"/>
</dbReference>
<organism evidence="2 3">
    <name type="scientific">Ralstonia chuxiongensis</name>
    <dbReference type="NCBI Taxonomy" id="2957504"/>
    <lineage>
        <taxon>Bacteria</taxon>
        <taxon>Pseudomonadati</taxon>
        <taxon>Pseudomonadota</taxon>
        <taxon>Betaproteobacteria</taxon>
        <taxon>Burkholderiales</taxon>
        <taxon>Burkholderiaceae</taxon>
        <taxon>Ralstonia</taxon>
    </lineage>
</organism>
<keyword evidence="1" id="KW-0812">Transmembrane</keyword>
<name>A0AA42BGY2_9RALS</name>
<gene>
    <name evidence="2" type="ORF">NKG59_09480</name>
</gene>
<sequence>MHKPINPRKWLRDDQGVTSIEYALLGSLIAIVILGSVVALGSSVKSLYEMIAAAIP</sequence>
<evidence type="ECO:0000313" key="3">
    <source>
        <dbReference type="Proteomes" id="UP001162793"/>
    </source>
</evidence>
<protein>
    <submittedName>
        <fullName evidence="2">Flp family type IVb pilin</fullName>
    </submittedName>
</protein>
<reference evidence="3" key="1">
    <citation type="journal article" date="2023" name="Front. Microbiol.">
        <title>Ralstonia chuxiongensis sp. nov., Ralstonia mojiangensis sp. nov., and Ralstonia soli sp. nov., isolated from tobacco fields, are three novel species in the family Burkholderiaceae.</title>
        <authorList>
            <person name="Lu C.H."/>
            <person name="Zhang Y.Y."/>
            <person name="Jiang N."/>
            <person name="Chen W."/>
            <person name="Shao X."/>
            <person name="Zhao Z.M."/>
            <person name="Lu W.L."/>
            <person name="Hu X."/>
            <person name="Xi Y.X."/>
            <person name="Zou S.Y."/>
            <person name="Wei Q.J."/>
            <person name="Lin Z.L."/>
            <person name="Gong L."/>
            <person name="Gai X.T."/>
            <person name="Zhang L.Q."/>
            <person name="Li J.Y."/>
            <person name="Jin Y."/>
            <person name="Xia Z.Y."/>
        </authorList>
    </citation>
    <scope>NUCLEOTIDE SEQUENCE [LARGE SCALE GENOMIC DNA]</scope>
    <source>
        <strain evidence="3">21YRMH01-3</strain>
    </source>
</reference>
<keyword evidence="1" id="KW-1133">Transmembrane helix</keyword>
<accession>A0AA42BGY2</accession>
<proteinExistence type="predicted"/>
<evidence type="ECO:0000256" key="1">
    <source>
        <dbReference type="SAM" id="Phobius"/>
    </source>
</evidence>
<keyword evidence="1" id="KW-0472">Membrane</keyword>
<comment type="caution">
    <text evidence="2">The sequence shown here is derived from an EMBL/GenBank/DDBJ whole genome shotgun (WGS) entry which is preliminary data.</text>
</comment>